<evidence type="ECO:0000313" key="2">
    <source>
        <dbReference type="Proteomes" id="UP000262073"/>
    </source>
</evidence>
<proteinExistence type="predicted"/>
<dbReference type="Pfam" id="PF13009">
    <property type="entry name" value="Integrase_2"/>
    <property type="match status" value="1"/>
</dbReference>
<dbReference type="Proteomes" id="UP000262073">
    <property type="component" value="Chromosome"/>
</dbReference>
<protein>
    <submittedName>
        <fullName evidence="1">Integrase</fullName>
    </submittedName>
</protein>
<reference evidence="1 2" key="1">
    <citation type="submission" date="2018-08" db="EMBL/GenBank/DDBJ databases">
        <title>Salinimonas sediminis sp. nov., a piezophilic bacterium isolated from a deep-sea sediment sample from the New Britain Trench.</title>
        <authorList>
            <person name="Cao J."/>
        </authorList>
    </citation>
    <scope>NUCLEOTIDE SEQUENCE [LARGE SCALE GENOMIC DNA]</scope>
    <source>
        <strain evidence="1 2">N102</strain>
    </source>
</reference>
<keyword evidence="2" id="KW-1185">Reference proteome</keyword>
<name>A0A346NJB8_9ALTE</name>
<dbReference type="EMBL" id="CP031769">
    <property type="protein sequence ID" value="AXR05625.1"/>
    <property type="molecule type" value="Genomic_DNA"/>
</dbReference>
<gene>
    <name evidence="1" type="ORF">D0Y50_04100</name>
</gene>
<evidence type="ECO:0000313" key="1">
    <source>
        <dbReference type="EMBL" id="AXR05625.1"/>
    </source>
</evidence>
<sequence>MMAKKKTQDKRTTDFTFSWMLTTLGPEWHQWQELAAEWMTDQHTGISHKRDALTRFFESYIAECAPYAIRNIELFFKGFNGHLSSSEELEKTLRETINYPAAVSMGVNYPCEFIDFVIEKHASVEDDNGNLMPAFVNPLNKIKRQSVATETVRNPLPYRYIQDLRQIICPLPDRTELTIIEQSFKVGETLLSPYHYRHFKHWTWAQQQSGQGQTKSGDWFEVEPELIDKSDPDCVWRTKKVTRKGKTVTLHQIWSPVKAMTIFMKLHLPLRTYQVRMLDSGEADTWRYESGQWAVNAQHDFALGSEKRPFGKGIFRRIHDTMTGQYSTGLYINTNKTADQNKNELERGYIIPWQNDEVLYWLEKLRNWQEKYNPIAKPADCKTLLTKHTGNNKSEKQLESMGEIAFLFRDASASGEDKCKPILFSRLQSFWYQLLLTLENQLAEQGSTLDNGERLKLVVDYPECKPAGTRVATHFPLHSLRVSLITAYTMDTQLPLPVISKLLAGHTRLLMTIYYNKITPSAMAKKMNEAEAQLEDKSRQSVRNFLKDASMEQIQCKMVYHKEESVQAALVNRNPIGWEERATGLCLVGGNTVKSDEIGTLGGCWNGGELIKDAQAAQNRIYGSVPHGPENCIRCRWYITEARYLPALNAHFNQLSYKAHQAANLSLEVEVELEALKDEQFFCEEQGTPFTKYSELQALHRRYEKQQVEADEYTKDWIACFELIKKIIHVEEARKDGDTKDKLIAVGAEQDVSYALKFVETESELLHLSLLCDDAEFYPDLQDELRKTPAIQKRSMQLSRVLMKKGFEPIFLEMDEKQQLIAANAMLRQMAKIADPDDKLEGYRKVANYIEAGEYLEENKLFNAGMSALTDKALYLENHSQPTLLEG</sequence>
<dbReference type="AlphaFoldDB" id="A0A346NJB8"/>
<dbReference type="KEGG" id="salm:D0Y50_04100"/>
<dbReference type="InterPro" id="IPR024965">
    <property type="entry name" value="Putative_integrase"/>
</dbReference>
<accession>A0A346NJB8</accession>
<organism evidence="1 2">
    <name type="scientific">Salinimonas sediminis</name>
    <dbReference type="NCBI Taxonomy" id="2303538"/>
    <lineage>
        <taxon>Bacteria</taxon>
        <taxon>Pseudomonadati</taxon>
        <taxon>Pseudomonadota</taxon>
        <taxon>Gammaproteobacteria</taxon>
        <taxon>Alteromonadales</taxon>
        <taxon>Alteromonadaceae</taxon>
        <taxon>Alteromonas/Salinimonas group</taxon>
        <taxon>Salinimonas</taxon>
    </lineage>
</organism>
<dbReference type="OrthoDB" id="2077978at2"/>